<evidence type="ECO:0000256" key="1">
    <source>
        <dbReference type="SAM" id="MobiDB-lite"/>
    </source>
</evidence>
<feature type="region of interest" description="Disordered" evidence="1">
    <location>
        <begin position="65"/>
        <end position="87"/>
    </location>
</feature>
<reference evidence="2" key="2">
    <citation type="journal article" date="2021" name="Syst. Appl. Microbiol.">
        <title>Roseomonas hellenica sp. nov., isolated from roots of wild-growing Alkanna tinctoria.</title>
        <authorList>
            <person name="Rat A."/>
            <person name="Naranjo H.D."/>
            <person name="Lebbe L."/>
            <person name="Cnockaert M."/>
            <person name="Krigas N."/>
            <person name="Grigoriadou K."/>
            <person name="Maloupa E."/>
            <person name="Willems A."/>
        </authorList>
    </citation>
    <scope>NUCLEOTIDE SEQUENCE</scope>
    <source>
        <strain evidence="2">LMG 31231</strain>
    </source>
</reference>
<dbReference type="Proteomes" id="UP001138751">
    <property type="component" value="Unassembled WGS sequence"/>
</dbReference>
<proteinExistence type="predicted"/>
<sequence length="87" mass="9130">MLGQILKVTAVLAAFAAAGEILLAPPLSCWAANVLVQRDSGSPDTAQLVLFSPGGGVGMMLRRFAERPPDQPGSNCRATLRRAVTPR</sequence>
<gene>
    <name evidence="2" type="ORF">GXW76_09910</name>
</gene>
<evidence type="ECO:0000313" key="2">
    <source>
        <dbReference type="EMBL" id="MBR0671486.1"/>
    </source>
</evidence>
<reference evidence="2" key="1">
    <citation type="submission" date="2020-01" db="EMBL/GenBank/DDBJ databases">
        <authorList>
            <person name="Rat A."/>
        </authorList>
    </citation>
    <scope>NUCLEOTIDE SEQUENCE</scope>
    <source>
        <strain evidence="2">LMG 31231</strain>
    </source>
</reference>
<keyword evidence="3" id="KW-1185">Reference proteome</keyword>
<evidence type="ECO:0000313" key="3">
    <source>
        <dbReference type="Proteomes" id="UP001138751"/>
    </source>
</evidence>
<comment type="caution">
    <text evidence="2">The sequence shown here is derived from an EMBL/GenBank/DDBJ whole genome shotgun (WGS) entry which is preliminary data.</text>
</comment>
<accession>A0A9X9WWF7</accession>
<organism evidence="2 3">
    <name type="scientific">Neoroseomonas soli</name>
    <dbReference type="NCBI Taxonomy" id="1081025"/>
    <lineage>
        <taxon>Bacteria</taxon>
        <taxon>Pseudomonadati</taxon>
        <taxon>Pseudomonadota</taxon>
        <taxon>Alphaproteobacteria</taxon>
        <taxon>Acetobacterales</taxon>
        <taxon>Acetobacteraceae</taxon>
        <taxon>Neoroseomonas</taxon>
    </lineage>
</organism>
<dbReference type="AlphaFoldDB" id="A0A9X9WWF7"/>
<protein>
    <submittedName>
        <fullName evidence="2">Uncharacterized protein</fullName>
    </submittedName>
</protein>
<name>A0A9X9WWF7_9PROT</name>
<dbReference type="RefSeq" id="WP_211861861.1">
    <property type="nucleotide sequence ID" value="NZ_JAAEDM010000020.1"/>
</dbReference>
<dbReference type="EMBL" id="JAAEDM010000020">
    <property type="protein sequence ID" value="MBR0671486.1"/>
    <property type="molecule type" value="Genomic_DNA"/>
</dbReference>